<gene>
    <name evidence="2" type="ORF">DFH08DRAFT_978864</name>
</gene>
<name>A0AAD7E6V3_9AGAR</name>
<protein>
    <submittedName>
        <fullName evidence="2">Uncharacterized protein</fullName>
    </submittedName>
</protein>
<evidence type="ECO:0000313" key="3">
    <source>
        <dbReference type="Proteomes" id="UP001218218"/>
    </source>
</evidence>
<feature type="region of interest" description="Disordered" evidence="1">
    <location>
        <begin position="152"/>
        <end position="266"/>
    </location>
</feature>
<keyword evidence="3" id="KW-1185">Reference proteome</keyword>
<dbReference type="AlphaFoldDB" id="A0AAD7E6V3"/>
<sequence>MATQPGFNFTNVSHSSRRGNGFYILPASGAVGLTVFIGTPDSRADVFSGPPMSDPLTRIVFYTPIALLITPTPHTPQIPLIHTMRLSTVALTLTTLLALTRAAPIERLARDDDATFSWGSASPDVRTAYLKTLEPSTVTLDMFQAWPQTFQQENAGSAGEPQSRRQIEEEGQDDEIQEEKPGEVEDDVQQVDGENEAQQGESGDEVRQDQSEDDGQQLEGTDEETQDEDDGEEQQESEDGEQQSGSQDQSDADETQRADEETESDE</sequence>
<reference evidence="2" key="1">
    <citation type="submission" date="2023-03" db="EMBL/GenBank/DDBJ databases">
        <title>Massive genome expansion in bonnet fungi (Mycena s.s.) driven by repeated elements and novel gene families across ecological guilds.</title>
        <authorList>
            <consortium name="Lawrence Berkeley National Laboratory"/>
            <person name="Harder C.B."/>
            <person name="Miyauchi S."/>
            <person name="Viragh M."/>
            <person name="Kuo A."/>
            <person name="Thoen E."/>
            <person name="Andreopoulos B."/>
            <person name="Lu D."/>
            <person name="Skrede I."/>
            <person name="Drula E."/>
            <person name="Henrissat B."/>
            <person name="Morin E."/>
            <person name="Kohler A."/>
            <person name="Barry K."/>
            <person name="LaButti K."/>
            <person name="Morin E."/>
            <person name="Salamov A."/>
            <person name="Lipzen A."/>
            <person name="Mereny Z."/>
            <person name="Hegedus B."/>
            <person name="Baldrian P."/>
            <person name="Stursova M."/>
            <person name="Weitz H."/>
            <person name="Taylor A."/>
            <person name="Grigoriev I.V."/>
            <person name="Nagy L.G."/>
            <person name="Martin F."/>
            <person name="Kauserud H."/>
        </authorList>
    </citation>
    <scope>NUCLEOTIDE SEQUENCE</scope>
    <source>
        <strain evidence="2">CBHHK002</strain>
    </source>
</reference>
<comment type="caution">
    <text evidence="2">The sequence shown here is derived from an EMBL/GenBank/DDBJ whole genome shotgun (WGS) entry which is preliminary data.</text>
</comment>
<dbReference type="EMBL" id="JARIHO010000138">
    <property type="protein sequence ID" value="KAJ7301310.1"/>
    <property type="molecule type" value="Genomic_DNA"/>
</dbReference>
<proteinExistence type="predicted"/>
<feature type="compositionally biased region" description="Acidic residues" evidence="1">
    <location>
        <begin position="184"/>
        <end position="195"/>
    </location>
</feature>
<evidence type="ECO:0000313" key="2">
    <source>
        <dbReference type="EMBL" id="KAJ7301310.1"/>
    </source>
</evidence>
<feature type="compositionally biased region" description="Acidic residues" evidence="1">
    <location>
        <begin position="211"/>
        <end position="241"/>
    </location>
</feature>
<evidence type="ECO:0000256" key="1">
    <source>
        <dbReference type="SAM" id="MobiDB-lite"/>
    </source>
</evidence>
<accession>A0AAD7E6V3</accession>
<dbReference type="Proteomes" id="UP001218218">
    <property type="component" value="Unassembled WGS sequence"/>
</dbReference>
<organism evidence="2 3">
    <name type="scientific">Mycena albidolilacea</name>
    <dbReference type="NCBI Taxonomy" id="1033008"/>
    <lineage>
        <taxon>Eukaryota</taxon>
        <taxon>Fungi</taxon>
        <taxon>Dikarya</taxon>
        <taxon>Basidiomycota</taxon>
        <taxon>Agaricomycotina</taxon>
        <taxon>Agaricomycetes</taxon>
        <taxon>Agaricomycetidae</taxon>
        <taxon>Agaricales</taxon>
        <taxon>Marasmiineae</taxon>
        <taxon>Mycenaceae</taxon>
        <taxon>Mycena</taxon>
    </lineage>
</organism>